<dbReference type="AlphaFoldDB" id="A0A4U5P8R1"/>
<evidence type="ECO:0000313" key="1">
    <source>
        <dbReference type="EMBL" id="TKR92363.1"/>
    </source>
</evidence>
<organism evidence="1">
    <name type="scientific">Steinernema carpocapsae</name>
    <name type="common">Entomopathogenic nematode</name>
    <dbReference type="NCBI Taxonomy" id="34508"/>
    <lineage>
        <taxon>Eukaryota</taxon>
        <taxon>Metazoa</taxon>
        <taxon>Ecdysozoa</taxon>
        <taxon>Nematoda</taxon>
        <taxon>Chromadorea</taxon>
        <taxon>Rhabditida</taxon>
        <taxon>Tylenchina</taxon>
        <taxon>Panagrolaimomorpha</taxon>
        <taxon>Strongyloidoidea</taxon>
        <taxon>Steinernematidae</taxon>
        <taxon>Steinernema</taxon>
    </lineage>
</organism>
<name>A0A4U5P8R1_STECR</name>
<dbReference type="EMBL" id="AZBU02000002">
    <property type="protein sequence ID" value="TKR92363.1"/>
    <property type="molecule type" value="Genomic_DNA"/>
</dbReference>
<reference evidence="1" key="1">
    <citation type="submission" date="2013-11" db="EMBL/GenBank/DDBJ databases">
        <authorList>
            <person name="Sternberg P."/>
            <person name="Dillman A."/>
            <person name="Macchietto M."/>
        </authorList>
    </citation>
    <scope>NUCLEOTIDE SEQUENCE</scope>
    <source>
        <strain evidence="1">ALL</strain>
    </source>
</reference>
<accession>A0A4U5P8R1</accession>
<comment type="caution">
    <text evidence="1">The sequence shown here is derived from an EMBL/GenBank/DDBJ whole genome shotgun (WGS) entry which is preliminary data.</text>
</comment>
<protein>
    <submittedName>
        <fullName evidence="1">Uncharacterized protein</fullName>
    </submittedName>
</protein>
<reference evidence="1" key="3">
    <citation type="journal article" date="2019" name="G3 (Bethesda)">
        <title>Hybrid Assembly of the Genome of the Entomopathogenic Nematode Steinernema carpocapsae Identifies the X-Chromosome.</title>
        <authorList>
            <person name="Serra L."/>
            <person name="Macchietto M."/>
            <person name="Macias-Munoz A."/>
            <person name="McGill C.J."/>
            <person name="Rodriguez I.M."/>
            <person name="Rodriguez B."/>
            <person name="Murad R."/>
            <person name="Mortazavi A."/>
        </authorList>
    </citation>
    <scope>NUCLEOTIDE SEQUENCE</scope>
    <source>
        <strain evidence="1">ALL</strain>
    </source>
</reference>
<proteinExistence type="predicted"/>
<reference evidence="1" key="2">
    <citation type="journal article" date="2015" name="Genome Biol.">
        <title>Comparative genomics of Steinernema reveals deeply conserved gene regulatory networks.</title>
        <authorList>
            <person name="Dillman A.R."/>
            <person name="Macchietto M."/>
            <person name="Porter C.F."/>
            <person name="Rogers A."/>
            <person name="Williams B."/>
            <person name="Antoshechkin I."/>
            <person name="Lee M.M."/>
            <person name="Goodwin Z."/>
            <person name="Lu X."/>
            <person name="Lewis E.E."/>
            <person name="Goodrich-Blair H."/>
            <person name="Stock S.P."/>
            <person name="Adams B.J."/>
            <person name="Sternberg P.W."/>
            <person name="Mortazavi A."/>
        </authorList>
    </citation>
    <scope>NUCLEOTIDE SEQUENCE [LARGE SCALE GENOMIC DNA]</scope>
    <source>
        <strain evidence="1">ALL</strain>
    </source>
</reference>
<sequence length="100" mass="11551">MLPTILLTFKYITSELKAIRQHPKRRNQTLICRLAREKQLLNPRKSEVAFKNLVNGFRTIGGIKFSCTHFNEDNVFYNFLSVSSSNVAPHGVFKVRKGLR</sequence>
<gene>
    <name evidence="1" type="ORF">L596_007033</name>
</gene>